<dbReference type="RefSeq" id="WP_046099695.1">
    <property type="nucleotide sequence ID" value="NZ_LAIU01000002.1"/>
</dbReference>
<sequence length="53" mass="6175">MNNGFFGNDFDSIFRRMMQDMQNADGNKKYYINGREVSPEQLQQIQQQQAQGG</sequence>
<evidence type="ECO:0000313" key="2">
    <source>
        <dbReference type="Proteomes" id="UP000033530"/>
    </source>
</evidence>
<gene>
    <name evidence="1" type="ORF">VV61_04995</name>
</gene>
<dbReference type="EMBL" id="LAIU01000002">
    <property type="protein sequence ID" value="KKB25918.1"/>
    <property type="molecule type" value="Genomic_DNA"/>
</dbReference>
<accession>A0AAJ0NHE4</accession>
<dbReference type="Proteomes" id="UP000033530">
    <property type="component" value="Unassembled WGS sequence"/>
</dbReference>
<feature type="non-terminal residue" evidence="1">
    <location>
        <position position="53"/>
    </location>
</feature>
<reference evidence="1 2" key="1">
    <citation type="submission" date="2015-03" db="EMBL/GenBank/DDBJ databases">
        <title>Draft Genome Sequence of S. carnosus subsp. utilis LTH 7013, Isolated from South Tirolean Ham.</title>
        <authorList>
            <person name="Mueller A."/>
            <person name="Huptas C."/>
            <person name="Wenning M."/>
            <person name="Weiss A."/>
            <person name="Schmidt H."/>
        </authorList>
    </citation>
    <scope>NUCLEOTIDE SEQUENCE [LARGE SCALE GENOMIC DNA]</scope>
    <source>
        <strain evidence="1 2">LTH7013</strain>
    </source>
</reference>
<proteinExistence type="predicted"/>
<protein>
    <submittedName>
        <fullName evidence="1">ATPase AAA</fullName>
    </submittedName>
</protein>
<dbReference type="AlphaFoldDB" id="A0AAJ0NHE4"/>
<comment type="caution">
    <text evidence="1">The sequence shown here is derived from an EMBL/GenBank/DDBJ whole genome shotgun (WGS) entry which is preliminary data.</text>
</comment>
<name>A0AAJ0NHE4_STACA</name>
<evidence type="ECO:0000313" key="1">
    <source>
        <dbReference type="EMBL" id="KKB25918.1"/>
    </source>
</evidence>
<organism evidence="1 2">
    <name type="scientific">Staphylococcus carnosus</name>
    <dbReference type="NCBI Taxonomy" id="1281"/>
    <lineage>
        <taxon>Bacteria</taxon>
        <taxon>Bacillati</taxon>
        <taxon>Bacillota</taxon>
        <taxon>Bacilli</taxon>
        <taxon>Bacillales</taxon>
        <taxon>Staphylococcaceae</taxon>
        <taxon>Staphylococcus</taxon>
    </lineage>
</organism>